<evidence type="ECO:0008006" key="4">
    <source>
        <dbReference type="Google" id="ProtNLM"/>
    </source>
</evidence>
<dbReference type="Pfam" id="PF02583">
    <property type="entry name" value="Trns_repr_metal"/>
    <property type="match status" value="1"/>
</dbReference>
<dbReference type="AlphaFoldDB" id="B9XQN5"/>
<comment type="caution">
    <text evidence="2">The sequence shown here is derived from an EMBL/GenBank/DDBJ whole genome shotgun (WGS) entry which is preliminary data.</text>
</comment>
<evidence type="ECO:0000256" key="1">
    <source>
        <dbReference type="ARBA" id="ARBA00005260"/>
    </source>
</evidence>
<organism evidence="2 3">
    <name type="scientific">Pedosphaera parvula (strain Ellin514)</name>
    <dbReference type="NCBI Taxonomy" id="320771"/>
    <lineage>
        <taxon>Bacteria</taxon>
        <taxon>Pseudomonadati</taxon>
        <taxon>Verrucomicrobiota</taxon>
        <taxon>Pedosphaerae</taxon>
        <taxon>Pedosphaerales</taxon>
        <taxon>Pedosphaeraceae</taxon>
        <taxon>Pedosphaera</taxon>
    </lineage>
</organism>
<keyword evidence="3" id="KW-1185">Reference proteome</keyword>
<evidence type="ECO:0000313" key="2">
    <source>
        <dbReference type="EMBL" id="EEF57817.1"/>
    </source>
</evidence>
<accession>B9XQN5</accession>
<dbReference type="GO" id="GO:0045892">
    <property type="term" value="P:negative regulation of DNA-templated transcription"/>
    <property type="evidence" value="ECO:0007669"/>
    <property type="project" value="UniProtKB-ARBA"/>
</dbReference>
<dbReference type="STRING" id="320771.Cflav_PD0799"/>
<gene>
    <name evidence="2" type="ORF">Cflav_PD0799</name>
</gene>
<name>B9XQN5_PEDPL</name>
<dbReference type="GO" id="GO:0046872">
    <property type="term" value="F:metal ion binding"/>
    <property type="evidence" value="ECO:0007669"/>
    <property type="project" value="InterPro"/>
</dbReference>
<dbReference type="RefSeq" id="WP_007418121.1">
    <property type="nucleotide sequence ID" value="NZ_ABOX02000056.1"/>
</dbReference>
<dbReference type="Proteomes" id="UP000003688">
    <property type="component" value="Unassembled WGS sequence"/>
</dbReference>
<proteinExistence type="inferred from homology"/>
<reference evidence="2 3" key="1">
    <citation type="journal article" date="2011" name="J. Bacteriol.">
        <title>Genome sequence of 'Pedosphaera parvula' Ellin514, an aerobic Verrucomicrobial isolate from pasture soil.</title>
        <authorList>
            <person name="Kant R."/>
            <person name="van Passel M.W."/>
            <person name="Sangwan P."/>
            <person name="Palva A."/>
            <person name="Lucas S."/>
            <person name="Copeland A."/>
            <person name="Lapidus A."/>
            <person name="Glavina Del Rio T."/>
            <person name="Dalin E."/>
            <person name="Tice H."/>
            <person name="Bruce D."/>
            <person name="Goodwin L."/>
            <person name="Pitluck S."/>
            <person name="Chertkov O."/>
            <person name="Larimer F.W."/>
            <person name="Land M.L."/>
            <person name="Hauser L."/>
            <person name="Brettin T.S."/>
            <person name="Detter J.C."/>
            <person name="Han S."/>
            <person name="de Vos W.M."/>
            <person name="Janssen P.H."/>
            <person name="Smidt H."/>
        </authorList>
    </citation>
    <scope>NUCLEOTIDE SEQUENCE [LARGE SCALE GENOMIC DNA]</scope>
    <source>
        <strain evidence="2 3">Ellin514</strain>
    </source>
</reference>
<dbReference type="InterPro" id="IPR038390">
    <property type="entry name" value="Metal_Tscrpt_repr_sf"/>
</dbReference>
<dbReference type="InterPro" id="IPR003735">
    <property type="entry name" value="Metal_Tscrpt_repr"/>
</dbReference>
<sequence>MDILTQIAAIRSALDALGVELLTNHIESCVLGHGSLSEHKCARPMNQAQLLAEVQTTLSRFLK</sequence>
<evidence type="ECO:0000313" key="3">
    <source>
        <dbReference type="Proteomes" id="UP000003688"/>
    </source>
</evidence>
<dbReference type="Gene3D" id="1.20.58.1000">
    <property type="entry name" value="Metal-sensitive repressor, helix protomer"/>
    <property type="match status" value="1"/>
</dbReference>
<dbReference type="GO" id="GO:0003677">
    <property type="term" value="F:DNA binding"/>
    <property type="evidence" value="ECO:0007669"/>
    <property type="project" value="InterPro"/>
</dbReference>
<protein>
    <recommendedName>
        <fullName evidence="4">Metal-sensitive transcriptional repressor</fullName>
    </recommendedName>
</protein>
<comment type="similarity">
    <text evidence="1">Belongs to the FrmR/RcnR family.</text>
</comment>
<dbReference type="EMBL" id="ABOX02000056">
    <property type="protein sequence ID" value="EEF57817.1"/>
    <property type="molecule type" value="Genomic_DNA"/>
</dbReference>